<reference evidence="2 3" key="1">
    <citation type="submission" date="2024-08" db="EMBL/GenBank/DDBJ databases">
        <authorList>
            <person name="Cucini C."/>
            <person name="Frati F."/>
        </authorList>
    </citation>
    <scope>NUCLEOTIDE SEQUENCE [LARGE SCALE GENOMIC DNA]</scope>
</reference>
<feature type="compositionally biased region" description="Polar residues" evidence="1">
    <location>
        <begin position="436"/>
        <end position="450"/>
    </location>
</feature>
<feature type="compositionally biased region" description="Polar residues" evidence="1">
    <location>
        <begin position="249"/>
        <end position="269"/>
    </location>
</feature>
<feature type="compositionally biased region" description="Basic and acidic residues" evidence="1">
    <location>
        <begin position="752"/>
        <end position="762"/>
    </location>
</feature>
<feature type="compositionally biased region" description="Low complexity" evidence="1">
    <location>
        <begin position="340"/>
        <end position="350"/>
    </location>
</feature>
<feature type="region of interest" description="Disordered" evidence="1">
    <location>
        <begin position="186"/>
        <end position="577"/>
    </location>
</feature>
<proteinExistence type="predicted"/>
<accession>A0ABP1QV37</accession>
<feature type="compositionally biased region" description="Low complexity" evidence="1">
    <location>
        <begin position="644"/>
        <end position="653"/>
    </location>
</feature>
<protein>
    <submittedName>
        <fullName evidence="2">Uncharacterized protein</fullName>
    </submittedName>
</protein>
<gene>
    <name evidence="2" type="ORF">ODALV1_LOCUS15130</name>
</gene>
<feature type="compositionally biased region" description="Polar residues" evidence="1">
    <location>
        <begin position="794"/>
        <end position="807"/>
    </location>
</feature>
<feature type="compositionally biased region" description="Low complexity" evidence="1">
    <location>
        <begin position="416"/>
        <end position="426"/>
    </location>
</feature>
<comment type="caution">
    <text evidence="2">The sequence shown here is derived from an EMBL/GenBank/DDBJ whole genome shotgun (WGS) entry which is preliminary data.</text>
</comment>
<feature type="region of interest" description="Disordered" evidence="1">
    <location>
        <begin position="623"/>
        <end position="861"/>
    </location>
</feature>
<feature type="compositionally biased region" description="Polar residues" evidence="1">
    <location>
        <begin position="218"/>
        <end position="229"/>
    </location>
</feature>
<keyword evidence="3" id="KW-1185">Reference proteome</keyword>
<evidence type="ECO:0000313" key="3">
    <source>
        <dbReference type="Proteomes" id="UP001642540"/>
    </source>
</evidence>
<organism evidence="2 3">
    <name type="scientific">Orchesella dallaii</name>
    <dbReference type="NCBI Taxonomy" id="48710"/>
    <lineage>
        <taxon>Eukaryota</taxon>
        <taxon>Metazoa</taxon>
        <taxon>Ecdysozoa</taxon>
        <taxon>Arthropoda</taxon>
        <taxon>Hexapoda</taxon>
        <taxon>Collembola</taxon>
        <taxon>Entomobryomorpha</taxon>
        <taxon>Entomobryoidea</taxon>
        <taxon>Orchesellidae</taxon>
        <taxon>Orchesellinae</taxon>
        <taxon>Orchesella</taxon>
    </lineage>
</organism>
<feature type="compositionally biased region" description="Polar residues" evidence="1">
    <location>
        <begin position="822"/>
        <end position="839"/>
    </location>
</feature>
<feature type="compositionally biased region" description="Basic and acidic residues" evidence="1">
    <location>
        <begin position="732"/>
        <end position="743"/>
    </location>
</feature>
<evidence type="ECO:0000256" key="1">
    <source>
        <dbReference type="SAM" id="MobiDB-lite"/>
    </source>
</evidence>
<dbReference type="EMBL" id="CAXLJM020000046">
    <property type="protein sequence ID" value="CAL8111538.1"/>
    <property type="molecule type" value="Genomic_DNA"/>
</dbReference>
<feature type="compositionally biased region" description="Low complexity" evidence="1">
    <location>
        <begin position="765"/>
        <end position="781"/>
    </location>
</feature>
<sequence length="881" mass="95482">MQLKMSQSGTFYKIIVTCVLLGVNVSLSNASPQRLREGFLADNPLLQFAPTGEASSGLVASELSSASNLGINSEYNRFLEEGASPSTHPLLADYRQRGQYNRGAGLNSFSSPKDLQTAAQSYFIEPAQTTTSTARPSYKKRKTRRPISVLADKKKPVLEVDGFHNNEAPIGAPPFNPFRQIVNTSFGRKRPSSEGKQERTRSRAKPDVPSVDNKNESNESLNEIPSSTEGEPRALGRRRPAQDVRPISRPTTTFSSPTDNTDPPQSTRFTPRKPVDATNGPRARNFARRPRPTTTISSDDDGTETSQPPQLPRRKPLRPNGVSRFSTAANRQPGPPPPTTTDSPSDSDVAPAPPPQGLRRRAKRPTTTAQAFSFPPAPKEIIHAEISTSAPVTENAGDETLPSPPKREGRQGFILRPRPTQQVPPETETPEEESSGRQLTAQEIQATARPNLNRRRKRPTTTNGPADEPEFNHGFGGKAISNLANDVIPSNPPQVARNISPLRRTNLRGRPTQQPNAYQVREEQPNPQPISSGAFGNTEEFGRSDPTSQNNNSPANLLLMRRPLGPDSHSQGLPLMNSFSNDPSSMLDGNFVPGLFPISSPGNWYTGLDNGLGAVPGNFRTHSNQFSSRAASSADESEPEISDSDTSPSATSTEKQAVVSPPENSDSEAKKPVQKLSPLERLQSNRQAAARRFLTPKKPTEKPTPSPSSNQNAGKNTRKSLIPPRMLRPRGKLVEEKAVKADEGQENNSAGGEEKSKEEGGSGKETGSINDSNTSSSSTGNDETDSNVVPISPNPNAEEQETSSTKPSIFENAKRRRITLPGSRSTTTTAGAVGNQQKLKITPAPPPDHNPDAPSPNCENGQRYSKFLKRCVTMYKPRAQG</sequence>
<name>A0ABP1QV37_9HEXA</name>
<feature type="compositionally biased region" description="Polar residues" evidence="1">
    <location>
        <begin position="545"/>
        <end position="555"/>
    </location>
</feature>
<evidence type="ECO:0000313" key="2">
    <source>
        <dbReference type="EMBL" id="CAL8111538.1"/>
    </source>
</evidence>
<feature type="compositionally biased region" description="Basic and acidic residues" evidence="1">
    <location>
        <begin position="191"/>
        <end position="206"/>
    </location>
</feature>
<dbReference type="Proteomes" id="UP001642540">
    <property type="component" value="Unassembled WGS sequence"/>
</dbReference>